<dbReference type="InterPro" id="IPR003959">
    <property type="entry name" value="ATPase_AAA_core"/>
</dbReference>
<name>A0A2I8F1U6_9BURK</name>
<dbReference type="GO" id="GO:0016887">
    <property type="term" value="F:ATP hydrolysis activity"/>
    <property type="evidence" value="ECO:0007669"/>
    <property type="project" value="InterPro"/>
</dbReference>
<feature type="domain" description="AAA+ ATPase" evidence="1">
    <location>
        <begin position="185"/>
        <end position="441"/>
    </location>
</feature>
<dbReference type="InterPro" id="IPR027417">
    <property type="entry name" value="P-loop_NTPase"/>
</dbReference>
<evidence type="ECO:0000259" key="1">
    <source>
        <dbReference type="SMART" id="SM00382"/>
    </source>
</evidence>
<dbReference type="SUPFAM" id="SSF52540">
    <property type="entry name" value="P-loop containing nucleoside triphosphate hydrolases"/>
    <property type="match status" value="1"/>
</dbReference>
<evidence type="ECO:0000313" key="2">
    <source>
        <dbReference type="EMBL" id="AUT64984.1"/>
    </source>
</evidence>
<protein>
    <recommendedName>
        <fullName evidence="1">AAA+ ATPase domain-containing protein</fullName>
    </recommendedName>
</protein>
<dbReference type="EMBL" id="CP026113">
    <property type="protein sequence ID" value="AUT64984.1"/>
    <property type="molecule type" value="Genomic_DNA"/>
</dbReference>
<dbReference type="Pfam" id="PF13304">
    <property type="entry name" value="AAA_21"/>
    <property type="match status" value="1"/>
</dbReference>
<accession>A0A2I8F1U6</accession>
<dbReference type="KEGG" id="pter:C2L65_35935"/>
<dbReference type="InterPro" id="IPR051396">
    <property type="entry name" value="Bact_Antivir_Def_Nuclease"/>
</dbReference>
<dbReference type="PANTHER" id="PTHR43581:SF2">
    <property type="entry name" value="EXCINUCLEASE ATPASE SUBUNIT"/>
    <property type="match status" value="1"/>
</dbReference>
<dbReference type="RefSeq" id="WP_042304791.1">
    <property type="nucleotide sequence ID" value="NZ_CP026113.1"/>
</dbReference>
<reference evidence="2 3" key="1">
    <citation type="submission" date="2018-01" db="EMBL/GenBank/DDBJ databases">
        <title>Species boundaries and ecological features among Paraburkholderia terrae DSMZ17804T, P. hospita DSMZ17164T and P. caribensis DSMZ13236T.</title>
        <authorList>
            <person name="Pratama A.A."/>
        </authorList>
    </citation>
    <scope>NUCLEOTIDE SEQUENCE [LARGE SCALE GENOMIC DNA]</scope>
    <source>
        <strain evidence="2 3">DSM 17804</strain>
    </source>
</reference>
<proteinExistence type="predicted"/>
<evidence type="ECO:0000313" key="3">
    <source>
        <dbReference type="Proteomes" id="UP000243502"/>
    </source>
</evidence>
<dbReference type="SMART" id="SM00382">
    <property type="entry name" value="AAA"/>
    <property type="match status" value="1"/>
</dbReference>
<sequence>MSLQFFLNAPPQGVHLANLVVLLLNDWDDYSFKTFFNARIYDAEGDVHEIGPVKIGYFGQQPGRTSDTLSSSFASLPANYFSLGQEPEYYERLRDVPEALREEYLRHMKDLVSDADLRARADDEQVFATSLLRSVSRSAIEGQFRRILAGGVALTEFRFYYTAPVGDRRGPMELAFEVIPTSHPPTNIHVVIGRNGVGKTTLLNAIAGAIVEQRPVSEVGAFSITERRGGMHHPMPSNYFSSVTSVAFSAFDPFNPPPDRTDRSKGVSYFYVGLKRRAATTDQSGTTLKPLTDLSSEFAESLEVCLRTATKRRHWRRAIRTLEFDQNFADINLSNLADGTLAGAAASIGARELFEPLSSGHKIVLLTITRLVETIEEKSLILLDEPESHLHPPLLSAFTRALCELLTARNAVAIIATHSPVVLQEVPKSCVSKIARYGSVSRAARPEIETFGENVGSLTREIFGLDVSKSGFHDLLAKAVETGRTFDQILSAYDDQLGLEGQAVLRAMLASRNV</sequence>
<dbReference type="OrthoDB" id="7024727at2"/>
<organism evidence="2 3">
    <name type="scientific">Paraburkholderia terrae</name>
    <dbReference type="NCBI Taxonomy" id="311230"/>
    <lineage>
        <taxon>Bacteria</taxon>
        <taxon>Pseudomonadati</taxon>
        <taxon>Pseudomonadota</taxon>
        <taxon>Betaproteobacteria</taxon>
        <taxon>Burkholderiales</taxon>
        <taxon>Burkholderiaceae</taxon>
        <taxon>Paraburkholderia</taxon>
    </lineage>
</organism>
<dbReference type="PANTHER" id="PTHR43581">
    <property type="entry name" value="ATP/GTP PHOSPHATASE"/>
    <property type="match status" value="1"/>
</dbReference>
<dbReference type="Gene3D" id="3.40.50.300">
    <property type="entry name" value="P-loop containing nucleotide triphosphate hydrolases"/>
    <property type="match status" value="1"/>
</dbReference>
<dbReference type="InterPro" id="IPR003593">
    <property type="entry name" value="AAA+_ATPase"/>
</dbReference>
<gene>
    <name evidence="2" type="ORF">C2L65_35935</name>
</gene>
<dbReference type="GO" id="GO:0005524">
    <property type="term" value="F:ATP binding"/>
    <property type="evidence" value="ECO:0007669"/>
    <property type="project" value="InterPro"/>
</dbReference>
<dbReference type="Proteomes" id="UP000243502">
    <property type="component" value="Chromosome 3"/>
</dbReference>
<dbReference type="AlphaFoldDB" id="A0A2I8F1U6"/>